<feature type="transmembrane region" description="Helical" evidence="6">
    <location>
        <begin position="64"/>
        <end position="81"/>
    </location>
</feature>
<dbReference type="PANTHER" id="PTHR30619">
    <property type="entry name" value="DNA INTERNALIZATION/COMPETENCE PROTEIN COMEC/REC2"/>
    <property type="match status" value="1"/>
</dbReference>
<sequence>MENHKKITGTFTTWHKSQVLFYLLIAFIAGVFAASAVGVSAIEISALLIFGLVVLIFSKRRADILLAGFLVLTFVFGAARFNHADLPVEQESQPSGIAVLNILSSKFQESVNQSIPEPNASYINGILLGARQSIPKDLKEVFNRTSTTHILAISGYNITVIADAVLAGLVFCMRRRYAFWVSVVVIILFTLLTGASASVVRAAIMGLLFLFASGYGRLYDAKNSIVLAGAVMIYFNPRVLVFNIGFQLSFLAVLGLLYIYPVLKHLTIKWPDIFELKELALMTVSAQIAVAPLLAHYFRQFSLVSLPANILVLPFVPAVMLLGFLSGLGGLIFLPLGQLIGYVAWALSLYQIKVIQFLAALPLASLSFSFDWLLVALACALLIFAAYKLKNKYETI</sequence>
<evidence type="ECO:0000256" key="2">
    <source>
        <dbReference type="ARBA" id="ARBA00022475"/>
    </source>
</evidence>
<evidence type="ECO:0000256" key="1">
    <source>
        <dbReference type="ARBA" id="ARBA00004651"/>
    </source>
</evidence>
<proteinExistence type="predicted"/>
<dbReference type="GO" id="GO:0005886">
    <property type="term" value="C:plasma membrane"/>
    <property type="evidence" value="ECO:0007669"/>
    <property type="project" value="UniProtKB-SubCell"/>
</dbReference>
<feature type="transmembrane region" description="Helical" evidence="6">
    <location>
        <begin position="354"/>
        <end position="387"/>
    </location>
</feature>
<comment type="caution">
    <text evidence="8">The sequence shown here is derived from an EMBL/GenBank/DDBJ whole genome shotgun (WGS) entry which is preliminary data.</text>
</comment>
<keyword evidence="3 6" id="KW-0812">Transmembrane</keyword>
<organism evidence="8 9">
    <name type="scientific">Candidatus Yanofskybacteria bacterium RIFCSPHIGHO2_01_FULL_45_42</name>
    <dbReference type="NCBI Taxonomy" id="1802671"/>
    <lineage>
        <taxon>Bacteria</taxon>
        <taxon>Candidatus Yanofskyibacteriota</taxon>
    </lineage>
</organism>
<evidence type="ECO:0000259" key="7">
    <source>
        <dbReference type="Pfam" id="PF03772"/>
    </source>
</evidence>
<feature type="domain" description="ComEC/Rec2-related protein" evidence="7">
    <location>
        <begin position="126"/>
        <end position="387"/>
    </location>
</feature>
<dbReference type="InterPro" id="IPR004477">
    <property type="entry name" value="ComEC_N"/>
</dbReference>
<dbReference type="EMBL" id="MGJL01000007">
    <property type="protein sequence ID" value="OGN08322.1"/>
    <property type="molecule type" value="Genomic_DNA"/>
</dbReference>
<evidence type="ECO:0000313" key="9">
    <source>
        <dbReference type="Proteomes" id="UP000178023"/>
    </source>
</evidence>
<keyword evidence="5 6" id="KW-0472">Membrane</keyword>
<gene>
    <name evidence="8" type="ORF">A2750_00715</name>
</gene>
<evidence type="ECO:0000256" key="3">
    <source>
        <dbReference type="ARBA" id="ARBA00022692"/>
    </source>
</evidence>
<feature type="transmembrane region" description="Helical" evidence="6">
    <location>
        <begin position="177"/>
        <end position="196"/>
    </location>
</feature>
<feature type="transmembrane region" description="Helical" evidence="6">
    <location>
        <begin position="240"/>
        <end position="259"/>
    </location>
</feature>
<dbReference type="AlphaFoldDB" id="A0A1F8F5A5"/>
<accession>A0A1F8F5A5</accession>
<evidence type="ECO:0000313" key="8">
    <source>
        <dbReference type="EMBL" id="OGN08322.1"/>
    </source>
</evidence>
<evidence type="ECO:0000256" key="6">
    <source>
        <dbReference type="SAM" id="Phobius"/>
    </source>
</evidence>
<dbReference type="Pfam" id="PF03772">
    <property type="entry name" value="Competence"/>
    <property type="match status" value="1"/>
</dbReference>
<comment type="subcellular location">
    <subcellularLocation>
        <location evidence="1">Cell membrane</location>
        <topology evidence="1">Multi-pass membrane protein</topology>
    </subcellularLocation>
</comment>
<dbReference type="InterPro" id="IPR052159">
    <property type="entry name" value="Competence_DNA_uptake"/>
</dbReference>
<feature type="transmembrane region" description="Helical" evidence="6">
    <location>
        <begin position="150"/>
        <end position="170"/>
    </location>
</feature>
<reference evidence="8 9" key="1">
    <citation type="journal article" date="2016" name="Nat. Commun.">
        <title>Thousands of microbial genomes shed light on interconnected biogeochemical processes in an aquifer system.</title>
        <authorList>
            <person name="Anantharaman K."/>
            <person name="Brown C.T."/>
            <person name="Hug L.A."/>
            <person name="Sharon I."/>
            <person name="Castelle C.J."/>
            <person name="Probst A.J."/>
            <person name="Thomas B.C."/>
            <person name="Singh A."/>
            <person name="Wilkins M.J."/>
            <person name="Karaoz U."/>
            <person name="Brodie E.L."/>
            <person name="Williams K.H."/>
            <person name="Hubbard S.S."/>
            <person name="Banfield J.F."/>
        </authorList>
    </citation>
    <scope>NUCLEOTIDE SEQUENCE [LARGE SCALE GENOMIC DNA]</scope>
</reference>
<dbReference type="PANTHER" id="PTHR30619:SF7">
    <property type="entry name" value="BETA-LACTAMASE DOMAIN PROTEIN"/>
    <property type="match status" value="1"/>
</dbReference>
<keyword evidence="4 6" id="KW-1133">Transmembrane helix</keyword>
<feature type="transmembrane region" description="Helical" evidence="6">
    <location>
        <begin position="202"/>
        <end position="219"/>
    </location>
</feature>
<feature type="transmembrane region" description="Helical" evidence="6">
    <location>
        <begin position="310"/>
        <end position="334"/>
    </location>
</feature>
<dbReference type="NCBIfam" id="TIGR00360">
    <property type="entry name" value="ComEC_N-term"/>
    <property type="match status" value="1"/>
</dbReference>
<name>A0A1F8F5A5_9BACT</name>
<evidence type="ECO:0000256" key="5">
    <source>
        <dbReference type="ARBA" id="ARBA00023136"/>
    </source>
</evidence>
<feature type="transmembrane region" description="Helical" evidence="6">
    <location>
        <begin position="20"/>
        <end position="52"/>
    </location>
</feature>
<keyword evidence="2" id="KW-1003">Cell membrane</keyword>
<evidence type="ECO:0000256" key="4">
    <source>
        <dbReference type="ARBA" id="ARBA00022989"/>
    </source>
</evidence>
<dbReference type="Proteomes" id="UP000178023">
    <property type="component" value="Unassembled WGS sequence"/>
</dbReference>
<protein>
    <recommendedName>
        <fullName evidence="7">ComEC/Rec2-related protein domain-containing protein</fullName>
    </recommendedName>
</protein>